<keyword evidence="1" id="KW-0732">Signal</keyword>
<evidence type="ECO:0008006" key="4">
    <source>
        <dbReference type="Google" id="ProtNLM"/>
    </source>
</evidence>
<reference evidence="2 3" key="1">
    <citation type="submission" date="2016-10" db="EMBL/GenBank/DDBJ databases">
        <authorList>
            <person name="de Groot N.N."/>
        </authorList>
    </citation>
    <scope>NUCLEOTIDE SEQUENCE [LARGE SCALE GENOMIC DNA]</scope>
    <source>
        <strain evidence="2 3">CGMCC 1.12333</strain>
    </source>
</reference>
<feature type="chain" id="PRO_5011653938" description="DUF4476 domain-containing protein" evidence="1">
    <location>
        <begin position="21"/>
        <end position="262"/>
    </location>
</feature>
<organism evidence="2 3">
    <name type="scientific">Pustulibacterium marinum</name>
    <dbReference type="NCBI Taxonomy" id="1224947"/>
    <lineage>
        <taxon>Bacteria</taxon>
        <taxon>Pseudomonadati</taxon>
        <taxon>Bacteroidota</taxon>
        <taxon>Flavobacteriia</taxon>
        <taxon>Flavobacteriales</taxon>
        <taxon>Flavobacteriaceae</taxon>
        <taxon>Pustulibacterium</taxon>
    </lineage>
</organism>
<protein>
    <recommendedName>
        <fullName evidence="4">DUF4476 domain-containing protein</fullName>
    </recommendedName>
</protein>
<proteinExistence type="predicted"/>
<dbReference type="OrthoDB" id="1443156at2"/>
<evidence type="ECO:0000313" key="2">
    <source>
        <dbReference type="EMBL" id="SFU75902.1"/>
    </source>
</evidence>
<dbReference type="EMBL" id="FPBK01000021">
    <property type="protein sequence ID" value="SFU75902.1"/>
    <property type="molecule type" value="Genomic_DNA"/>
</dbReference>
<gene>
    <name evidence="2" type="ORF">SAMN05216480_12111</name>
</gene>
<dbReference type="Proteomes" id="UP000199138">
    <property type="component" value="Unassembled WGS sequence"/>
</dbReference>
<keyword evidence="3" id="KW-1185">Reference proteome</keyword>
<dbReference type="STRING" id="1224947.SAMN05216480_12111"/>
<name>A0A1I7ISN2_9FLAO</name>
<evidence type="ECO:0000256" key="1">
    <source>
        <dbReference type="SAM" id="SignalP"/>
    </source>
</evidence>
<dbReference type="RefSeq" id="WP_093026478.1">
    <property type="nucleotide sequence ID" value="NZ_FPBK01000021.1"/>
</dbReference>
<feature type="signal peptide" evidence="1">
    <location>
        <begin position="1"/>
        <end position="20"/>
    </location>
</feature>
<accession>A0A1I7ISN2</accession>
<evidence type="ECO:0000313" key="3">
    <source>
        <dbReference type="Proteomes" id="UP000199138"/>
    </source>
</evidence>
<dbReference type="AlphaFoldDB" id="A0A1I7ISN2"/>
<sequence>MKKAIIILFVLISSIQTGNAQSDNIAIKTEGLQEANYLKMNDFYLTHYLYLDLFIRENLYLEATVEDVSAVIKAIKTYVSPDNKLDIEIKKPGKQKYIIRFVLLQKDGKELLIAFTNWTTEKKKFEKEIKFENNSYTRWYFLNGSKMTYRKDMSTENDYTSMTPLDLANAYLFDELADNDAQIEPQITNVLEEEGVSVADEIYARLLLLKYEIFRDDSEGIEMQVKHLDKLFESNETSMDLRGWKSAYDMTKFQIALTKELE</sequence>